<dbReference type="AlphaFoldDB" id="A0A427YRD1"/>
<keyword evidence="3" id="KW-0686">Riboflavin biosynthesis</keyword>
<dbReference type="InterPro" id="IPR017945">
    <property type="entry name" value="DHBP_synth_RibB-like_a/b_dom"/>
</dbReference>
<dbReference type="EMBL" id="RSCD01000003">
    <property type="protein sequence ID" value="RSH93674.1"/>
    <property type="molecule type" value="Genomic_DNA"/>
</dbReference>
<evidence type="ECO:0000256" key="5">
    <source>
        <dbReference type="SAM" id="MobiDB-lite"/>
    </source>
</evidence>
<evidence type="ECO:0000256" key="2">
    <source>
        <dbReference type="ARBA" id="ARBA00012153"/>
    </source>
</evidence>
<evidence type="ECO:0000256" key="4">
    <source>
        <dbReference type="ARBA" id="ARBA00022723"/>
    </source>
</evidence>
<dbReference type="SUPFAM" id="SSF55821">
    <property type="entry name" value="YrdC/RibB"/>
    <property type="match status" value="1"/>
</dbReference>
<accession>A0A427YRD1</accession>
<evidence type="ECO:0000313" key="6">
    <source>
        <dbReference type="EMBL" id="RSH93674.1"/>
    </source>
</evidence>
<dbReference type="InterPro" id="IPR000422">
    <property type="entry name" value="DHBP_synthase_RibB"/>
</dbReference>
<comment type="caution">
    <text evidence="6">The sequence shown here is derived from an EMBL/GenBank/DDBJ whole genome shotgun (WGS) entry which is preliminary data.</text>
</comment>
<dbReference type="UniPathway" id="UPA00275"/>
<dbReference type="GO" id="GO:0009231">
    <property type="term" value="P:riboflavin biosynthetic process"/>
    <property type="evidence" value="ECO:0007669"/>
    <property type="project" value="UniProtKB-UniPathway"/>
</dbReference>
<evidence type="ECO:0000256" key="3">
    <source>
        <dbReference type="ARBA" id="ARBA00022619"/>
    </source>
</evidence>
<gene>
    <name evidence="6" type="ORF">EHS25_006321</name>
</gene>
<sequence length="197" mass="21260">MAAGMVMLVDMLAVMFVAMFPVMLVAILVLVGFICLSLPPSRLSALSLPPSSLLRGIPRPKGHSVPPHSGRQPGPAPDHDGDLGARSRICREAACGRYEGEEEFTRPGHLVTLRYRPGGVRERRGHTECAVDLCYLANLPPAGLLCELVNPSDPSGSMARRDDCWRFAKAWGLKIISVEGLAEWVREKGEGLVPPAA</sequence>
<reference evidence="6 7" key="1">
    <citation type="submission" date="2018-11" db="EMBL/GenBank/DDBJ databases">
        <title>Genome sequence of Saitozyma podzolica DSM 27192.</title>
        <authorList>
            <person name="Aliyu H."/>
            <person name="Gorte O."/>
            <person name="Ochsenreither K."/>
        </authorList>
    </citation>
    <scope>NUCLEOTIDE SEQUENCE [LARGE SCALE GENOMIC DNA]</scope>
    <source>
        <strain evidence="6 7">DSM 27192</strain>
    </source>
</reference>
<dbReference type="GO" id="GO:0008686">
    <property type="term" value="F:3,4-dihydroxy-2-butanone-4-phosphate synthase activity"/>
    <property type="evidence" value="ECO:0007669"/>
    <property type="project" value="UniProtKB-EC"/>
</dbReference>
<proteinExistence type="predicted"/>
<keyword evidence="4" id="KW-0479">Metal-binding</keyword>
<keyword evidence="7" id="KW-1185">Reference proteome</keyword>
<organism evidence="6 7">
    <name type="scientific">Saitozyma podzolica</name>
    <dbReference type="NCBI Taxonomy" id="1890683"/>
    <lineage>
        <taxon>Eukaryota</taxon>
        <taxon>Fungi</taxon>
        <taxon>Dikarya</taxon>
        <taxon>Basidiomycota</taxon>
        <taxon>Agaricomycotina</taxon>
        <taxon>Tremellomycetes</taxon>
        <taxon>Tremellales</taxon>
        <taxon>Trimorphomycetaceae</taxon>
        <taxon>Saitozyma</taxon>
    </lineage>
</organism>
<dbReference type="GO" id="GO:0005758">
    <property type="term" value="C:mitochondrial intermembrane space"/>
    <property type="evidence" value="ECO:0007669"/>
    <property type="project" value="TreeGrafter"/>
</dbReference>
<dbReference type="PANTHER" id="PTHR21327:SF18">
    <property type="entry name" value="3,4-DIHYDROXY-2-BUTANONE 4-PHOSPHATE SYNTHASE"/>
    <property type="match status" value="1"/>
</dbReference>
<protein>
    <recommendedName>
        <fullName evidence="2">3,4-dihydroxy-2-butanone-4-phosphate synthase</fullName>
        <ecNumber evidence="2">4.1.99.12</ecNumber>
    </recommendedName>
</protein>
<feature type="region of interest" description="Disordered" evidence="5">
    <location>
        <begin position="57"/>
        <end position="83"/>
    </location>
</feature>
<dbReference type="PANTHER" id="PTHR21327">
    <property type="entry name" value="GTP CYCLOHYDROLASE II-RELATED"/>
    <property type="match status" value="1"/>
</dbReference>
<dbReference type="Pfam" id="PF00926">
    <property type="entry name" value="DHBP_synthase"/>
    <property type="match status" value="1"/>
</dbReference>
<dbReference type="OrthoDB" id="60371at2759"/>
<name>A0A427YRD1_9TREE</name>
<dbReference type="EC" id="4.1.99.12" evidence="2"/>
<dbReference type="Proteomes" id="UP000279259">
    <property type="component" value="Unassembled WGS sequence"/>
</dbReference>
<dbReference type="STRING" id="1890683.A0A427YRD1"/>
<dbReference type="GO" id="GO:0046872">
    <property type="term" value="F:metal ion binding"/>
    <property type="evidence" value="ECO:0007669"/>
    <property type="project" value="UniProtKB-KW"/>
</dbReference>
<evidence type="ECO:0000313" key="7">
    <source>
        <dbReference type="Proteomes" id="UP000279259"/>
    </source>
</evidence>
<evidence type="ECO:0000256" key="1">
    <source>
        <dbReference type="ARBA" id="ARBA00004904"/>
    </source>
</evidence>
<dbReference type="GO" id="GO:0005829">
    <property type="term" value="C:cytosol"/>
    <property type="evidence" value="ECO:0007669"/>
    <property type="project" value="TreeGrafter"/>
</dbReference>
<comment type="pathway">
    <text evidence="1">Cofactor biosynthesis; riboflavin biosynthesis; 2-hydroxy-3-oxobutyl phosphate from D-ribulose 5-phosphate: step 1/1.</text>
</comment>
<dbReference type="Gene3D" id="3.90.870.10">
    <property type="entry name" value="DHBP synthase"/>
    <property type="match status" value="1"/>
</dbReference>